<evidence type="ECO:0000313" key="2">
    <source>
        <dbReference type="EMBL" id="MFC3168990.1"/>
    </source>
</evidence>
<organism evidence="2 3">
    <name type="scientific">Paracoccus fontiphilus</name>
    <dbReference type="NCBI Taxonomy" id="1815556"/>
    <lineage>
        <taxon>Bacteria</taxon>
        <taxon>Pseudomonadati</taxon>
        <taxon>Pseudomonadota</taxon>
        <taxon>Alphaproteobacteria</taxon>
        <taxon>Rhodobacterales</taxon>
        <taxon>Paracoccaceae</taxon>
        <taxon>Paracoccus</taxon>
    </lineage>
</organism>
<sequence length="149" mass="17263">MRLSDMFSTLADNARTYEKRVAEWQDEMTARNDEMMASARKWQETAMQRQDEMNRQIRGYFEEAGENVRNQWQVMQTAWEDQFQKMREKGEEMRAQATKSGHFPEWAEAYAAQMVGFAQKMQDEAANAIAAATEARGKDKSKDSGTKTV</sequence>
<gene>
    <name evidence="2" type="ORF">ACFOD7_13115</name>
</gene>
<name>A0ABV7IIZ3_9RHOB</name>
<keyword evidence="1" id="KW-0175">Coiled coil</keyword>
<accession>A0ABV7IIZ3</accession>
<feature type="coiled-coil region" evidence="1">
    <location>
        <begin position="7"/>
        <end position="34"/>
    </location>
</feature>
<evidence type="ECO:0000313" key="3">
    <source>
        <dbReference type="Proteomes" id="UP001595557"/>
    </source>
</evidence>
<reference evidence="3" key="1">
    <citation type="journal article" date="2019" name="Int. J. Syst. Evol. Microbiol.">
        <title>The Global Catalogue of Microorganisms (GCM) 10K type strain sequencing project: providing services to taxonomists for standard genome sequencing and annotation.</title>
        <authorList>
            <consortium name="The Broad Institute Genomics Platform"/>
            <consortium name="The Broad Institute Genome Sequencing Center for Infectious Disease"/>
            <person name="Wu L."/>
            <person name="Ma J."/>
        </authorList>
    </citation>
    <scope>NUCLEOTIDE SEQUENCE [LARGE SCALE GENOMIC DNA]</scope>
    <source>
        <strain evidence="3">KCTC 52239</strain>
    </source>
</reference>
<dbReference type="RefSeq" id="WP_207465793.1">
    <property type="nucleotide sequence ID" value="NZ_JAFNAW010000005.1"/>
</dbReference>
<proteinExistence type="predicted"/>
<protein>
    <recommendedName>
        <fullName evidence="4">Phasin protein</fullName>
    </recommendedName>
</protein>
<dbReference type="EMBL" id="JBHRTE010000051">
    <property type="protein sequence ID" value="MFC3168990.1"/>
    <property type="molecule type" value="Genomic_DNA"/>
</dbReference>
<keyword evidence="3" id="KW-1185">Reference proteome</keyword>
<evidence type="ECO:0000256" key="1">
    <source>
        <dbReference type="SAM" id="Coils"/>
    </source>
</evidence>
<evidence type="ECO:0008006" key="4">
    <source>
        <dbReference type="Google" id="ProtNLM"/>
    </source>
</evidence>
<dbReference type="SUPFAM" id="SSF58113">
    <property type="entry name" value="Apolipoprotein A-I"/>
    <property type="match status" value="1"/>
</dbReference>
<comment type="caution">
    <text evidence="2">The sequence shown here is derived from an EMBL/GenBank/DDBJ whole genome shotgun (WGS) entry which is preliminary data.</text>
</comment>
<dbReference type="Proteomes" id="UP001595557">
    <property type="component" value="Unassembled WGS sequence"/>
</dbReference>